<organism evidence="2 3">
    <name type="scientific">Nocardia donostiensis</name>
    <dbReference type="NCBI Taxonomy" id="1538463"/>
    <lineage>
        <taxon>Bacteria</taxon>
        <taxon>Bacillati</taxon>
        <taxon>Actinomycetota</taxon>
        <taxon>Actinomycetes</taxon>
        <taxon>Mycobacteriales</taxon>
        <taxon>Nocardiaceae</taxon>
        <taxon>Nocardia</taxon>
    </lineage>
</organism>
<dbReference type="PROSITE" id="PS51725">
    <property type="entry name" value="ABM"/>
    <property type="match status" value="1"/>
</dbReference>
<evidence type="ECO:0000313" key="2">
    <source>
        <dbReference type="EMBL" id="ONM49124.1"/>
    </source>
</evidence>
<dbReference type="Proteomes" id="UP000188836">
    <property type="component" value="Unassembled WGS sequence"/>
</dbReference>
<evidence type="ECO:0000259" key="1">
    <source>
        <dbReference type="PROSITE" id="PS51725"/>
    </source>
</evidence>
<dbReference type="SUPFAM" id="SSF54909">
    <property type="entry name" value="Dimeric alpha+beta barrel"/>
    <property type="match status" value="1"/>
</dbReference>
<accession>A0A1W0BBB0</accession>
<dbReference type="STRING" id="1538463.B0T36_16550"/>
<feature type="domain" description="ABM" evidence="1">
    <location>
        <begin position="2"/>
        <end position="90"/>
    </location>
</feature>
<name>A0A1W0BBB0_9NOCA</name>
<comment type="caution">
    <text evidence="2">The sequence shown here is derived from an EMBL/GenBank/DDBJ whole genome shotgun (WGS) entry which is preliminary data.</text>
</comment>
<dbReference type="Gene3D" id="3.30.70.100">
    <property type="match status" value="1"/>
</dbReference>
<protein>
    <submittedName>
        <fullName evidence="2">Antibiotic biosynthesis monooxygenase</fullName>
    </submittedName>
</protein>
<keyword evidence="2" id="KW-0560">Oxidoreductase</keyword>
<proteinExistence type="predicted"/>
<dbReference type="InterPro" id="IPR007138">
    <property type="entry name" value="ABM_dom"/>
</dbReference>
<reference evidence="2 3" key="1">
    <citation type="journal article" date="2016" name="Antonie Van Leeuwenhoek">
        <title>Nocardia donostiensis sp. nov., isolated from human respiratory specimens.</title>
        <authorList>
            <person name="Ercibengoa M."/>
            <person name="Bell M."/>
            <person name="Marimon J.M."/>
            <person name="Humrighouse B."/>
            <person name="Klenk H.P."/>
            <person name="Potter G."/>
            <person name="Perez-Trallero E."/>
        </authorList>
    </citation>
    <scope>NUCLEOTIDE SEQUENCE [LARGE SCALE GENOMIC DNA]</scope>
    <source>
        <strain evidence="2 3">X1655</strain>
    </source>
</reference>
<keyword evidence="3" id="KW-1185">Reference proteome</keyword>
<dbReference type="RefSeq" id="WP_077116141.1">
    <property type="nucleotide sequence ID" value="NZ_LOKT01000010.1"/>
</dbReference>
<dbReference type="Pfam" id="PF03992">
    <property type="entry name" value="ABM"/>
    <property type="match status" value="1"/>
</dbReference>
<dbReference type="AlphaFoldDB" id="A0A1W0BBB0"/>
<dbReference type="GO" id="GO:0004497">
    <property type="term" value="F:monooxygenase activity"/>
    <property type="evidence" value="ECO:0007669"/>
    <property type="project" value="UniProtKB-KW"/>
</dbReference>
<sequence length="96" mass="10943">MLIIAGYLTVDADRRDAFVDAHRDLVQRARQMPGCLDLAITADPIDPARVNNFERWESREKLTEWRQIANAPDAGIAIRSDQVMEYTVTGERPPFD</sequence>
<gene>
    <name evidence="2" type="ORF">B0T46_09380</name>
</gene>
<dbReference type="EMBL" id="MUMY01000006">
    <property type="protein sequence ID" value="ONM49124.1"/>
    <property type="molecule type" value="Genomic_DNA"/>
</dbReference>
<dbReference type="OrthoDB" id="287932at2"/>
<evidence type="ECO:0000313" key="3">
    <source>
        <dbReference type="Proteomes" id="UP000188836"/>
    </source>
</evidence>
<dbReference type="InterPro" id="IPR011008">
    <property type="entry name" value="Dimeric_a/b-barrel"/>
</dbReference>
<keyword evidence="2" id="KW-0503">Monooxygenase</keyword>